<dbReference type="PANTHER" id="PTHR30100:SF1">
    <property type="entry name" value="PHOSPHATE ACYLTRANSFERASE"/>
    <property type="match status" value="1"/>
</dbReference>
<dbReference type="HAMAP" id="MF_00019">
    <property type="entry name" value="PlsX"/>
    <property type="match status" value="1"/>
</dbReference>
<evidence type="ECO:0000313" key="11">
    <source>
        <dbReference type="EMBL" id="MBK6089117.1"/>
    </source>
</evidence>
<evidence type="ECO:0000256" key="2">
    <source>
        <dbReference type="ARBA" id="ARBA00022490"/>
    </source>
</evidence>
<comment type="catalytic activity">
    <reaction evidence="1 10">
        <text>a fatty acyl-[ACP] + phosphate = an acyl phosphate + holo-[ACP]</text>
        <dbReference type="Rhea" id="RHEA:42292"/>
        <dbReference type="Rhea" id="RHEA-COMP:9685"/>
        <dbReference type="Rhea" id="RHEA-COMP:14125"/>
        <dbReference type="ChEBI" id="CHEBI:43474"/>
        <dbReference type="ChEBI" id="CHEBI:59918"/>
        <dbReference type="ChEBI" id="CHEBI:64479"/>
        <dbReference type="ChEBI" id="CHEBI:138651"/>
        <dbReference type="EC" id="2.3.1.274"/>
    </reaction>
</comment>
<evidence type="ECO:0000256" key="10">
    <source>
        <dbReference type="HAMAP-Rule" id="MF_00019"/>
    </source>
</evidence>
<dbReference type="GO" id="GO:0008654">
    <property type="term" value="P:phospholipid biosynthetic process"/>
    <property type="evidence" value="ECO:0007669"/>
    <property type="project" value="UniProtKB-KW"/>
</dbReference>
<reference evidence="11" key="1">
    <citation type="submission" date="2021-01" db="EMBL/GenBank/DDBJ databases">
        <title>Genome public.</title>
        <authorList>
            <person name="Liu C."/>
            <person name="Sun Q."/>
        </authorList>
    </citation>
    <scope>NUCLEOTIDE SEQUENCE</scope>
    <source>
        <strain evidence="11">M6</strain>
    </source>
</reference>
<dbReference type="NCBIfam" id="TIGR00182">
    <property type="entry name" value="plsX"/>
    <property type="match status" value="1"/>
</dbReference>
<comment type="subunit">
    <text evidence="9 10">Homodimer. Probably interacts with PlsY.</text>
</comment>
<keyword evidence="7 10" id="KW-1208">Phospholipid metabolism</keyword>
<evidence type="ECO:0000256" key="3">
    <source>
        <dbReference type="ARBA" id="ARBA00022516"/>
    </source>
</evidence>
<dbReference type="InterPro" id="IPR012281">
    <property type="entry name" value="Phospholipid_synth_PlsX-like"/>
</dbReference>
<sequence>MKLIVDCFGGDKSPAANVEGAVLALKEHDDLSLILTGDETIIKNELDRLGYTGSKLEIVHAPEVITGEDKPTDAIRLKKESSMIKAIAMLRKDPEISGVISTGATGALIAAATLRIGRIRGIRRPAFCPLLPTMDGGIVGICDSGANVDITPEMLLHQAILGSAYLKNVYGVKNPRVALLNVGVESEKGDDLRKKAYPMLGACDSINFVGNMESRDLLSGKYDLVVCDGFSGNVLVKTTEGTALELLKKLKKDIYSKTIYKIGALLMKKMFMEEKEFMNYHNYGGSVLLGCEKTIVKGHGSSDANAVRICIDQAYKMSAGAMNAEIEKALEELKG</sequence>
<dbReference type="SUPFAM" id="SSF53659">
    <property type="entry name" value="Isocitrate/Isopropylmalate dehydrogenase-like"/>
    <property type="match status" value="1"/>
</dbReference>
<dbReference type="GO" id="GO:0005737">
    <property type="term" value="C:cytoplasm"/>
    <property type="evidence" value="ECO:0007669"/>
    <property type="project" value="UniProtKB-SubCell"/>
</dbReference>
<evidence type="ECO:0000256" key="9">
    <source>
        <dbReference type="ARBA" id="ARBA00046608"/>
    </source>
</evidence>
<evidence type="ECO:0000256" key="6">
    <source>
        <dbReference type="ARBA" id="ARBA00023209"/>
    </source>
</evidence>
<proteinExistence type="inferred from homology"/>
<gene>
    <name evidence="10 11" type="primary">plsX</name>
    <name evidence="11" type="ORF">JKK62_10780</name>
</gene>
<evidence type="ECO:0000256" key="7">
    <source>
        <dbReference type="ARBA" id="ARBA00023264"/>
    </source>
</evidence>
<dbReference type="RefSeq" id="WP_201427911.1">
    <property type="nucleotide sequence ID" value="NZ_JAEQMG010000114.1"/>
</dbReference>
<comment type="subcellular location">
    <subcellularLocation>
        <location evidence="10">Cytoplasm</location>
    </subcellularLocation>
    <text evidence="10">Associated with the membrane possibly through PlsY.</text>
</comment>
<accession>A0A935C3P2</accession>
<evidence type="ECO:0000256" key="1">
    <source>
        <dbReference type="ARBA" id="ARBA00001232"/>
    </source>
</evidence>
<keyword evidence="12" id="KW-1185">Reference proteome</keyword>
<dbReference type="GO" id="GO:0043811">
    <property type="term" value="F:phosphate:acyl-[acyl carrier protein] acyltransferase activity"/>
    <property type="evidence" value="ECO:0007669"/>
    <property type="project" value="UniProtKB-UniRule"/>
</dbReference>
<evidence type="ECO:0000256" key="4">
    <source>
        <dbReference type="ARBA" id="ARBA00022679"/>
    </source>
</evidence>
<keyword evidence="6 10" id="KW-0594">Phospholipid biosynthesis</keyword>
<protein>
    <recommendedName>
        <fullName evidence="8 10">Phosphate acyltransferase</fullName>
        <ecNumber evidence="8 10">2.3.1.274</ecNumber>
    </recommendedName>
    <alternativeName>
        <fullName evidence="10">Acyl-ACP phosphotransacylase</fullName>
    </alternativeName>
    <alternativeName>
        <fullName evidence="10">Acyl-[acyl-carrier-protein]--phosphate acyltransferase</fullName>
    </alternativeName>
    <alternativeName>
        <fullName evidence="10">Phosphate-acyl-ACP acyltransferase</fullName>
    </alternativeName>
</protein>
<comment type="function">
    <text evidence="10">Catalyzes the reversible formation of acyl-phosphate (acyl-PO(4)) from acyl-[acyl-carrier-protein] (acyl-ACP). This enzyme utilizes acyl-ACP as fatty acyl donor, but not acyl-CoA.</text>
</comment>
<dbReference type="AlphaFoldDB" id="A0A935C3P2"/>
<comment type="pathway">
    <text evidence="10">Lipid metabolism; phospholipid metabolism.</text>
</comment>
<keyword evidence="4 10" id="KW-0808">Transferase</keyword>
<dbReference type="PIRSF" id="PIRSF002465">
    <property type="entry name" value="Phsphlp_syn_PlsX"/>
    <property type="match status" value="1"/>
</dbReference>
<keyword evidence="5 10" id="KW-0443">Lipid metabolism</keyword>
<keyword evidence="11" id="KW-0012">Acyltransferase</keyword>
<dbReference type="GO" id="GO:0006633">
    <property type="term" value="P:fatty acid biosynthetic process"/>
    <property type="evidence" value="ECO:0007669"/>
    <property type="project" value="UniProtKB-UniRule"/>
</dbReference>
<evidence type="ECO:0000256" key="5">
    <source>
        <dbReference type="ARBA" id="ARBA00023098"/>
    </source>
</evidence>
<evidence type="ECO:0000313" key="12">
    <source>
        <dbReference type="Proteomes" id="UP000633365"/>
    </source>
</evidence>
<keyword evidence="2 10" id="KW-0963">Cytoplasm</keyword>
<organism evidence="11 12">
    <name type="scientific">Ruminococcus difficilis</name>
    <dbReference type="NCBI Taxonomy" id="2763069"/>
    <lineage>
        <taxon>Bacteria</taxon>
        <taxon>Bacillati</taxon>
        <taxon>Bacillota</taxon>
        <taxon>Clostridia</taxon>
        <taxon>Eubacteriales</taxon>
        <taxon>Oscillospiraceae</taxon>
        <taxon>Ruminococcus</taxon>
    </lineage>
</organism>
<keyword evidence="3 10" id="KW-0444">Lipid biosynthesis</keyword>
<dbReference type="Gene3D" id="3.40.718.10">
    <property type="entry name" value="Isopropylmalate Dehydrogenase"/>
    <property type="match status" value="1"/>
</dbReference>
<comment type="caution">
    <text evidence="11">The sequence shown here is derived from an EMBL/GenBank/DDBJ whole genome shotgun (WGS) entry which is preliminary data.</text>
</comment>
<dbReference type="Proteomes" id="UP000633365">
    <property type="component" value="Unassembled WGS sequence"/>
</dbReference>
<comment type="similarity">
    <text evidence="10">Belongs to the PlsX family.</text>
</comment>
<dbReference type="EMBL" id="JAEQMG010000114">
    <property type="protein sequence ID" value="MBK6089117.1"/>
    <property type="molecule type" value="Genomic_DNA"/>
</dbReference>
<dbReference type="InterPro" id="IPR003664">
    <property type="entry name" value="FA_synthesis"/>
</dbReference>
<dbReference type="Pfam" id="PF02504">
    <property type="entry name" value="FA_synthesis"/>
    <property type="match status" value="1"/>
</dbReference>
<dbReference type="PANTHER" id="PTHR30100">
    <property type="entry name" value="FATTY ACID/PHOSPHOLIPID SYNTHESIS PROTEIN PLSX"/>
    <property type="match status" value="1"/>
</dbReference>
<evidence type="ECO:0000256" key="8">
    <source>
        <dbReference type="ARBA" id="ARBA00024069"/>
    </source>
</evidence>
<dbReference type="EC" id="2.3.1.274" evidence="8 10"/>
<name>A0A935C3P2_9FIRM</name>